<dbReference type="InterPro" id="IPR012840">
    <property type="entry name" value="NrdG2"/>
</dbReference>
<evidence type="ECO:0000256" key="4">
    <source>
        <dbReference type="ARBA" id="ARBA00022723"/>
    </source>
</evidence>
<dbReference type="Pfam" id="PF04055">
    <property type="entry name" value="Radical_SAM"/>
    <property type="match status" value="1"/>
</dbReference>
<dbReference type="GO" id="GO:0046872">
    <property type="term" value="F:metal ion binding"/>
    <property type="evidence" value="ECO:0007669"/>
    <property type="project" value="UniProtKB-KW"/>
</dbReference>
<evidence type="ECO:0000313" key="8">
    <source>
        <dbReference type="EMBL" id="AMX01853.1"/>
    </source>
</evidence>
<dbReference type="Proteomes" id="UP000076077">
    <property type="component" value="Chromosome"/>
</dbReference>
<evidence type="ECO:0000256" key="1">
    <source>
        <dbReference type="ARBA" id="ARBA00001966"/>
    </source>
</evidence>
<dbReference type="AlphaFoldDB" id="A0A143HJM3"/>
<dbReference type="PANTHER" id="PTHR30352:SF13">
    <property type="entry name" value="GLYCYL-RADICAL ENZYME ACTIVATING ENZYME YJJW-RELATED"/>
    <property type="match status" value="1"/>
</dbReference>
<reference evidence="10" key="1">
    <citation type="submission" date="2016-03" db="EMBL/GenBank/DDBJ databases">
        <authorList>
            <person name="Lee Y.-S."/>
            <person name="Choi Y.-L."/>
        </authorList>
    </citation>
    <scope>NUCLEOTIDE SEQUENCE [LARGE SCALE GENOMIC DNA]</scope>
    <source>
        <strain evidence="10">DAU221</strain>
    </source>
</reference>
<keyword evidence="6" id="KW-0411">Iron-sulfur</keyword>
<evidence type="ECO:0000256" key="3">
    <source>
        <dbReference type="ARBA" id="ARBA00022691"/>
    </source>
</evidence>
<dbReference type="InterPro" id="IPR034457">
    <property type="entry name" value="Organic_radical-activating"/>
</dbReference>
<keyword evidence="10" id="KW-1185">Reference proteome</keyword>
<sequence>MKEQLRVGGFTPFTAIDYPGALSAVVFCQGCPWRCRYCHNSGLLPPRAPTPYAWEQLLEFLGRRRGILDAVVFSGGEPTAQAALDSAVNDVRALGFKVGLHTAGMYPRRLRQLLPRLDWVGLDIKALPQNYPAITGVAASGDTSWESARLLAAAQVPLQVRLTRHPRLTSEEELNEIRKKLLTLGINELVVQRCNTQYCLDSRL</sequence>
<dbReference type="PANTHER" id="PTHR30352">
    <property type="entry name" value="PYRUVATE FORMATE-LYASE-ACTIVATING ENZYME"/>
    <property type="match status" value="1"/>
</dbReference>
<dbReference type="InterPro" id="IPR007197">
    <property type="entry name" value="rSAM"/>
</dbReference>
<dbReference type="InterPro" id="IPR058240">
    <property type="entry name" value="rSAM_sf"/>
</dbReference>
<protein>
    <submittedName>
        <fullName evidence="8">Anaerobic ribonucleoside-triphosphate reductase activating protein</fullName>
    </submittedName>
</protein>
<feature type="domain" description="Radical SAM core" evidence="7">
    <location>
        <begin position="16"/>
        <end position="204"/>
    </location>
</feature>
<evidence type="ECO:0000256" key="2">
    <source>
        <dbReference type="ARBA" id="ARBA00022485"/>
    </source>
</evidence>
<accession>A0A143HJM3</accession>
<evidence type="ECO:0000256" key="6">
    <source>
        <dbReference type="ARBA" id="ARBA00023014"/>
    </source>
</evidence>
<dbReference type="SFLD" id="SFLDG01094">
    <property type="entry name" value="Uncharacterised_Radical_SAM_Su"/>
    <property type="match status" value="1"/>
</dbReference>
<dbReference type="SFLD" id="SFLDS00029">
    <property type="entry name" value="Radical_SAM"/>
    <property type="match status" value="1"/>
</dbReference>
<organism evidence="8 10">
    <name type="scientific">Microbulbifer thermotolerans</name>
    <dbReference type="NCBI Taxonomy" id="252514"/>
    <lineage>
        <taxon>Bacteria</taxon>
        <taxon>Pseudomonadati</taxon>
        <taxon>Pseudomonadota</taxon>
        <taxon>Gammaproteobacteria</taxon>
        <taxon>Cellvibrionales</taxon>
        <taxon>Microbulbiferaceae</taxon>
        <taxon>Microbulbifer</taxon>
    </lineage>
</organism>
<evidence type="ECO:0000313" key="9">
    <source>
        <dbReference type="EMBL" id="MCX2802709.1"/>
    </source>
</evidence>
<dbReference type="KEGG" id="mthd:A3224_03960"/>
<keyword evidence="3" id="KW-0949">S-adenosyl-L-methionine</keyword>
<dbReference type="EMBL" id="CP014864">
    <property type="protein sequence ID" value="AMX01853.1"/>
    <property type="molecule type" value="Genomic_DNA"/>
</dbReference>
<dbReference type="CDD" id="cd01335">
    <property type="entry name" value="Radical_SAM"/>
    <property type="match status" value="1"/>
</dbReference>
<gene>
    <name evidence="8" type="ORF">A3224_03960</name>
    <name evidence="9" type="ORF">OQJ68_13020</name>
</gene>
<dbReference type="SUPFAM" id="SSF102114">
    <property type="entry name" value="Radical SAM enzymes"/>
    <property type="match status" value="1"/>
</dbReference>
<dbReference type="Gene3D" id="3.20.20.70">
    <property type="entry name" value="Aldolase class I"/>
    <property type="match status" value="1"/>
</dbReference>
<dbReference type="PROSITE" id="PS51918">
    <property type="entry name" value="RADICAL_SAM"/>
    <property type="match status" value="1"/>
</dbReference>
<dbReference type="GO" id="GO:0051539">
    <property type="term" value="F:4 iron, 4 sulfur cluster binding"/>
    <property type="evidence" value="ECO:0007669"/>
    <property type="project" value="UniProtKB-KW"/>
</dbReference>
<dbReference type="InterPro" id="IPR013785">
    <property type="entry name" value="Aldolase_TIM"/>
</dbReference>
<comment type="cofactor">
    <cofactor evidence="1">
        <name>[4Fe-4S] cluster</name>
        <dbReference type="ChEBI" id="CHEBI:49883"/>
    </cofactor>
</comment>
<evidence type="ECO:0000259" key="7">
    <source>
        <dbReference type="PROSITE" id="PS51918"/>
    </source>
</evidence>
<dbReference type="RefSeq" id="WP_067151797.1">
    <property type="nucleotide sequence ID" value="NZ_CP014864.1"/>
</dbReference>
<keyword evidence="4" id="KW-0479">Metal-binding</keyword>
<evidence type="ECO:0000256" key="5">
    <source>
        <dbReference type="ARBA" id="ARBA00023004"/>
    </source>
</evidence>
<dbReference type="GeneID" id="76607208"/>
<reference evidence="9" key="3">
    <citation type="submission" date="2022-11" db="EMBL/GenBank/DDBJ databases">
        <title>Chitin-degrading and fungicidal potential of chitinolytic bacterial strains from marine environment of the Pacific Ocean regions.</title>
        <authorList>
            <person name="Pentekhina I."/>
            <person name="Nedashkovskaya O."/>
            <person name="Seitkalieva A."/>
            <person name="Podvolotskaya A."/>
            <person name="Tekutyeva L."/>
            <person name="Balabanova L."/>
        </authorList>
    </citation>
    <scope>NUCLEOTIDE SEQUENCE</scope>
    <source>
        <strain evidence="9">KMM 6838</strain>
    </source>
</reference>
<proteinExistence type="predicted"/>
<dbReference type="STRING" id="252514.A3224_03960"/>
<evidence type="ECO:0000313" key="10">
    <source>
        <dbReference type="Proteomes" id="UP000076077"/>
    </source>
</evidence>
<dbReference type="Proteomes" id="UP001209730">
    <property type="component" value="Unassembled WGS sequence"/>
</dbReference>
<keyword evidence="2" id="KW-0004">4Fe-4S</keyword>
<dbReference type="GO" id="GO:0003824">
    <property type="term" value="F:catalytic activity"/>
    <property type="evidence" value="ECO:0007669"/>
    <property type="project" value="InterPro"/>
</dbReference>
<dbReference type="OrthoDB" id="9782387at2"/>
<dbReference type="EMBL" id="JAPHQB010000022">
    <property type="protein sequence ID" value="MCX2802709.1"/>
    <property type="molecule type" value="Genomic_DNA"/>
</dbReference>
<dbReference type="NCBIfam" id="TIGR02495">
    <property type="entry name" value="NrdG2"/>
    <property type="match status" value="1"/>
</dbReference>
<keyword evidence="5" id="KW-0408">Iron</keyword>
<reference evidence="8" key="2">
    <citation type="submission" date="2016-03" db="EMBL/GenBank/DDBJ databases">
        <authorList>
            <person name="Ploux O."/>
        </authorList>
    </citation>
    <scope>NUCLEOTIDE SEQUENCE [LARGE SCALE GENOMIC DNA]</scope>
    <source>
        <strain evidence="8">DAU221</strain>
    </source>
</reference>
<name>A0A143HJM3_MICTH</name>